<reference evidence="2 3" key="1">
    <citation type="submission" date="2022-04" db="EMBL/GenBank/DDBJ databases">
        <title>Hymenobacter sp. isolated from the air.</title>
        <authorList>
            <person name="Won M."/>
            <person name="Lee C.-M."/>
            <person name="Woen H.-Y."/>
            <person name="Kwon S.-W."/>
        </authorList>
    </citation>
    <scope>NUCLEOTIDE SEQUENCE [LARGE SCALE GENOMIC DNA]</scope>
    <source>
        <strain evidence="3">5116 S-27</strain>
    </source>
</reference>
<organism evidence="2 3">
    <name type="scientific">Hymenobacter cellulosivorans</name>
    <dbReference type="NCBI Taxonomy" id="2932249"/>
    <lineage>
        <taxon>Bacteria</taxon>
        <taxon>Pseudomonadati</taxon>
        <taxon>Bacteroidota</taxon>
        <taxon>Cytophagia</taxon>
        <taxon>Cytophagales</taxon>
        <taxon>Hymenobacteraceae</taxon>
        <taxon>Hymenobacter</taxon>
    </lineage>
</organism>
<evidence type="ECO:0008006" key="4">
    <source>
        <dbReference type="Google" id="ProtNLM"/>
    </source>
</evidence>
<keyword evidence="3" id="KW-1185">Reference proteome</keyword>
<dbReference type="Proteomes" id="UP000831785">
    <property type="component" value="Chromosome"/>
</dbReference>
<keyword evidence="1" id="KW-0732">Signal</keyword>
<protein>
    <recommendedName>
        <fullName evidence="4">DUF4840 domain-containing protein</fullName>
    </recommendedName>
</protein>
<dbReference type="PROSITE" id="PS51257">
    <property type="entry name" value="PROKAR_LIPOPROTEIN"/>
    <property type="match status" value="1"/>
</dbReference>
<name>A0ABY4FFB8_9BACT</name>
<proteinExistence type="predicted"/>
<evidence type="ECO:0000313" key="3">
    <source>
        <dbReference type="Proteomes" id="UP000831785"/>
    </source>
</evidence>
<feature type="signal peptide" evidence="1">
    <location>
        <begin position="1"/>
        <end position="20"/>
    </location>
</feature>
<evidence type="ECO:0000313" key="2">
    <source>
        <dbReference type="EMBL" id="UOQ54717.1"/>
    </source>
</evidence>
<feature type="chain" id="PRO_5047036490" description="DUF4840 domain-containing protein" evidence="1">
    <location>
        <begin position="21"/>
        <end position="208"/>
    </location>
</feature>
<gene>
    <name evidence="2" type="ORF">MUN80_08150</name>
</gene>
<dbReference type="EMBL" id="CP095049">
    <property type="protein sequence ID" value="UOQ54717.1"/>
    <property type="molecule type" value="Genomic_DNA"/>
</dbReference>
<dbReference type="RefSeq" id="WP_244722094.1">
    <property type="nucleotide sequence ID" value="NZ_CP095049.1"/>
</dbReference>
<sequence>MKLIASLGWAALLLTAAACSREKVPVQEVEVRGFSRSPKSSSPADAVKMILGQVNDQQARQATGQEEVTQLGLEQEDGSVEVPHLANTDYLVVTNDSTLQQVLEAQGPGAAPDSIDFKREFVVLLIHPPVAFTGTTFLDNVEAEVEEDTVVRLTLSSVTMPAVDMTGGLGYGQYDYKVRMYKLPRKSFQKARIVFEKQDDTPEVYVPL</sequence>
<accession>A0ABY4FFB8</accession>
<evidence type="ECO:0000256" key="1">
    <source>
        <dbReference type="SAM" id="SignalP"/>
    </source>
</evidence>